<dbReference type="InterPro" id="IPR001757">
    <property type="entry name" value="P_typ_ATPase"/>
</dbReference>
<keyword evidence="18" id="KW-0030">Aminoacyl-tRNA synthetase</keyword>
<dbReference type="SFLD" id="SFLDG00002">
    <property type="entry name" value="C1.7:_P-type_atpase_like"/>
    <property type="match status" value="1"/>
</dbReference>
<feature type="region of interest" description="Disordered" evidence="22">
    <location>
        <begin position="1365"/>
        <end position="1391"/>
    </location>
</feature>
<dbReference type="PANTHER" id="PTHR24092:SF180">
    <property type="entry name" value="PHOSPHOLIPID-TRANSPORTING ATPASE DNF1-RELATED"/>
    <property type="match status" value="1"/>
</dbReference>
<feature type="transmembrane region" description="Helical" evidence="23">
    <location>
        <begin position="1090"/>
        <end position="1110"/>
    </location>
</feature>
<dbReference type="InterPro" id="IPR014729">
    <property type="entry name" value="Rossmann-like_a/b/a_fold"/>
</dbReference>
<dbReference type="InterPro" id="IPR023214">
    <property type="entry name" value="HAD_sf"/>
</dbReference>
<dbReference type="PROSITE" id="PS00154">
    <property type="entry name" value="ATPASE_E1_E2"/>
    <property type="match status" value="1"/>
</dbReference>
<evidence type="ECO:0000256" key="18">
    <source>
        <dbReference type="ARBA" id="ARBA00023146"/>
    </source>
</evidence>
<feature type="transmembrane region" description="Helical" evidence="23">
    <location>
        <begin position="1261"/>
        <end position="1281"/>
    </location>
</feature>
<evidence type="ECO:0000256" key="23">
    <source>
        <dbReference type="SAM" id="Phobius"/>
    </source>
</evidence>
<dbReference type="InterPro" id="IPR018303">
    <property type="entry name" value="ATPase_P-typ_P_site"/>
</dbReference>
<comment type="caution">
    <text evidence="27">The sequence shown here is derived from an EMBL/GenBank/DDBJ whole genome shotgun (WGS) entry which is preliminary data.</text>
</comment>
<comment type="subcellular location">
    <subcellularLocation>
        <location evidence="2">Endomembrane system</location>
        <topology evidence="2">Multi-pass membrane protein</topology>
    </subcellularLocation>
</comment>
<organism evidence="27 28">
    <name type="scientific">Polyrhizophydium stewartii</name>
    <dbReference type="NCBI Taxonomy" id="2732419"/>
    <lineage>
        <taxon>Eukaryota</taxon>
        <taxon>Fungi</taxon>
        <taxon>Fungi incertae sedis</taxon>
        <taxon>Chytridiomycota</taxon>
        <taxon>Chytridiomycota incertae sedis</taxon>
        <taxon>Chytridiomycetes</taxon>
        <taxon>Rhizophydiales</taxon>
        <taxon>Rhizophydiales incertae sedis</taxon>
        <taxon>Polyrhizophydium</taxon>
    </lineage>
</organism>
<dbReference type="Pfam" id="PF16209">
    <property type="entry name" value="PhoLip_ATPase_N"/>
    <property type="match status" value="1"/>
</dbReference>
<keyword evidence="13" id="KW-0460">Magnesium</keyword>
<dbReference type="InterPro" id="IPR032678">
    <property type="entry name" value="tRNA-synt_1_cat_dom"/>
</dbReference>
<keyword evidence="10" id="KW-0547">Nucleotide-binding</keyword>
<dbReference type="Gene3D" id="1.20.120.1910">
    <property type="entry name" value="Cysteine-tRNA ligase, C-terminal anti-codon recognition domain"/>
    <property type="match status" value="1"/>
</dbReference>
<feature type="region of interest" description="Disordered" evidence="22">
    <location>
        <begin position="2351"/>
        <end position="2393"/>
    </location>
</feature>
<dbReference type="CDD" id="cd00672">
    <property type="entry name" value="CysRS_core"/>
    <property type="match status" value="1"/>
</dbReference>
<evidence type="ECO:0000256" key="6">
    <source>
        <dbReference type="ARBA" id="ARBA00022448"/>
    </source>
</evidence>
<keyword evidence="12" id="KW-0067">ATP-binding</keyword>
<evidence type="ECO:0000259" key="24">
    <source>
        <dbReference type="Pfam" id="PF01406"/>
    </source>
</evidence>
<evidence type="ECO:0000256" key="17">
    <source>
        <dbReference type="ARBA" id="ARBA00023136"/>
    </source>
</evidence>
<evidence type="ECO:0000256" key="15">
    <source>
        <dbReference type="ARBA" id="ARBA00022967"/>
    </source>
</evidence>
<keyword evidence="7" id="KW-0436">Ligase</keyword>
<evidence type="ECO:0000256" key="11">
    <source>
        <dbReference type="ARBA" id="ARBA00022833"/>
    </source>
</evidence>
<evidence type="ECO:0000259" key="25">
    <source>
        <dbReference type="Pfam" id="PF16209"/>
    </source>
</evidence>
<comment type="catalytic activity">
    <reaction evidence="21">
        <text>a 1,2-diacyl-sn-glycero-3-phosphoethanolamine(out) + ATP + H2O = a 1,2-diacyl-sn-glycero-3-phosphoethanolamine(in) + ADP + phosphate + H(+)</text>
        <dbReference type="Rhea" id="RHEA:66132"/>
        <dbReference type="ChEBI" id="CHEBI:15377"/>
        <dbReference type="ChEBI" id="CHEBI:15378"/>
        <dbReference type="ChEBI" id="CHEBI:30616"/>
        <dbReference type="ChEBI" id="CHEBI:43474"/>
        <dbReference type="ChEBI" id="CHEBI:64612"/>
        <dbReference type="ChEBI" id="CHEBI:456216"/>
    </reaction>
    <physiologicalReaction direction="left-to-right" evidence="21">
        <dbReference type="Rhea" id="RHEA:66133"/>
    </physiologicalReaction>
</comment>
<dbReference type="Proteomes" id="UP001527925">
    <property type="component" value="Unassembled WGS sequence"/>
</dbReference>
<comment type="similarity">
    <text evidence="3">Belongs to the cation transport ATPase (P-type) (TC 3.A.3) family. Type IV subfamily.</text>
</comment>
<feature type="transmembrane region" description="Helical" evidence="23">
    <location>
        <begin position="1171"/>
        <end position="1187"/>
    </location>
</feature>
<dbReference type="Pfam" id="PF16212">
    <property type="entry name" value="PhoLip_ATPase_C"/>
    <property type="match status" value="1"/>
</dbReference>
<dbReference type="SUPFAM" id="SSF56784">
    <property type="entry name" value="HAD-like"/>
    <property type="match status" value="1"/>
</dbReference>
<dbReference type="InterPro" id="IPR006539">
    <property type="entry name" value="P-type_ATPase_IV"/>
</dbReference>
<dbReference type="Pfam" id="PF13246">
    <property type="entry name" value="Cation_ATPase"/>
    <property type="match status" value="1"/>
</dbReference>
<evidence type="ECO:0000256" key="13">
    <source>
        <dbReference type="ARBA" id="ARBA00022842"/>
    </source>
</evidence>
<dbReference type="InterPro" id="IPR023299">
    <property type="entry name" value="ATPase_P-typ_cyto_dom_N"/>
</dbReference>
<feature type="region of interest" description="Disordered" evidence="22">
    <location>
        <begin position="1550"/>
        <end position="1627"/>
    </location>
</feature>
<evidence type="ECO:0000259" key="26">
    <source>
        <dbReference type="Pfam" id="PF16212"/>
    </source>
</evidence>
<feature type="domain" description="P-type ATPase C-terminal" evidence="26">
    <location>
        <begin position="1050"/>
        <end position="1296"/>
    </location>
</feature>
<dbReference type="InterPro" id="IPR024909">
    <property type="entry name" value="Cys-tRNA/MSH_ligase"/>
</dbReference>
<dbReference type="EC" id="7.6.2.1" evidence="4"/>
<dbReference type="InterPro" id="IPR009080">
    <property type="entry name" value="tRNAsynth_Ia_anticodon-bd"/>
</dbReference>
<evidence type="ECO:0000256" key="12">
    <source>
        <dbReference type="ARBA" id="ARBA00022840"/>
    </source>
</evidence>
<dbReference type="Gene3D" id="3.40.50.620">
    <property type="entry name" value="HUPs"/>
    <property type="match status" value="2"/>
</dbReference>
<evidence type="ECO:0000256" key="7">
    <source>
        <dbReference type="ARBA" id="ARBA00022598"/>
    </source>
</evidence>
<dbReference type="InterPro" id="IPR032630">
    <property type="entry name" value="P_typ_ATPase_c"/>
</dbReference>
<accession>A0ABR4N929</accession>
<feature type="compositionally biased region" description="Basic and acidic residues" evidence="22">
    <location>
        <begin position="281"/>
        <end position="290"/>
    </location>
</feature>
<dbReference type="NCBIfam" id="TIGR01494">
    <property type="entry name" value="ATPase_P-type"/>
    <property type="match status" value="1"/>
</dbReference>
<feature type="domain" description="tRNA synthetases class I catalytic" evidence="24">
    <location>
        <begin position="1683"/>
        <end position="2125"/>
    </location>
</feature>
<evidence type="ECO:0000256" key="19">
    <source>
        <dbReference type="ARBA" id="ARBA00031499"/>
    </source>
</evidence>
<keyword evidence="15" id="KW-1278">Translocase</keyword>
<feature type="region of interest" description="Disordered" evidence="22">
    <location>
        <begin position="254"/>
        <end position="320"/>
    </location>
</feature>
<evidence type="ECO:0000256" key="22">
    <source>
        <dbReference type="SAM" id="MobiDB-lite"/>
    </source>
</evidence>
<feature type="compositionally biased region" description="Basic and acidic residues" evidence="22">
    <location>
        <begin position="2351"/>
        <end position="2360"/>
    </location>
</feature>
<dbReference type="EC" id="6.1.1.16" evidence="5"/>
<feature type="compositionally biased region" description="Basic and acidic residues" evidence="22">
    <location>
        <begin position="1604"/>
        <end position="1627"/>
    </location>
</feature>
<evidence type="ECO:0000256" key="10">
    <source>
        <dbReference type="ARBA" id="ARBA00022741"/>
    </source>
</evidence>
<dbReference type="InterPro" id="IPR008250">
    <property type="entry name" value="ATPase_P-typ_transduc_dom_A_sf"/>
</dbReference>
<keyword evidence="8 23" id="KW-0812">Transmembrane</keyword>
<feature type="transmembrane region" description="Helical" evidence="23">
    <location>
        <begin position="1199"/>
        <end position="1220"/>
    </location>
</feature>
<dbReference type="InterPro" id="IPR036412">
    <property type="entry name" value="HAD-like_sf"/>
</dbReference>
<protein>
    <recommendedName>
        <fullName evidence="19">Cysteinyl-tRNA synthetase</fullName>
        <ecNumber evidence="5">6.1.1.16</ecNumber>
        <ecNumber evidence="4">7.6.2.1</ecNumber>
    </recommendedName>
</protein>
<keyword evidence="17 23" id="KW-0472">Membrane</keyword>
<dbReference type="EMBL" id="JADGIZ020000019">
    <property type="protein sequence ID" value="KAL2916023.1"/>
    <property type="molecule type" value="Genomic_DNA"/>
</dbReference>
<feature type="transmembrane region" description="Helical" evidence="23">
    <location>
        <begin position="482"/>
        <end position="506"/>
    </location>
</feature>
<proteinExistence type="inferred from homology"/>
<evidence type="ECO:0000256" key="1">
    <source>
        <dbReference type="ARBA" id="ARBA00001947"/>
    </source>
</evidence>
<dbReference type="PANTHER" id="PTHR24092">
    <property type="entry name" value="PROBABLE PHOSPHOLIPID-TRANSPORTING ATPASE"/>
    <property type="match status" value="1"/>
</dbReference>
<evidence type="ECO:0000256" key="2">
    <source>
        <dbReference type="ARBA" id="ARBA00004127"/>
    </source>
</evidence>
<evidence type="ECO:0000256" key="21">
    <source>
        <dbReference type="ARBA" id="ARBA00049128"/>
    </source>
</evidence>
<reference evidence="27 28" key="1">
    <citation type="submission" date="2023-09" db="EMBL/GenBank/DDBJ databases">
        <title>Pangenome analysis of Batrachochytrium dendrobatidis and related Chytrids.</title>
        <authorList>
            <person name="Yacoub M.N."/>
            <person name="Stajich J.E."/>
            <person name="James T.Y."/>
        </authorList>
    </citation>
    <scope>NUCLEOTIDE SEQUENCE [LARGE SCALE GENOMIC DNA]</scope>
    <source>
        <strain evidence="27 28">JEL0888</strain>
    </source>
</reference>
<dbReference type="SUPFAM" id="SSF52374">
    <property type="entry name" value="Nucleotidylyl transferase"/>
    <property type="match status" value="1"/>
</dbReference>
<feature type="compositionally biased region" description="Basic and acidic residues" evidence="22">
    <location>
        <begin position="1365"/>
        <end position="1380"/>
    </location>
</feature>
<dbReference type="InterPro" id="IPR015803">
    <property type="entry name" value="Cys-tRNA-ligase"/>
</dbReference>
<dbReference type="Gene3D" id="3.40.50.1000">
    <property type="entry name" value="HAD superfamily/HAD-like"/>
    <property type="match status" value="1"/>
</dbReference>
<evidence type="ECO:0000256" key="3">
    <source>
        <dbReference type="ARBA" id="ARBA00008109"/>
    </source>
</evidence>
<dbReference type="SFLD" id="SFLDF00027">
    <property type="entry name" value="p-type_atpase"/>
    <property type="match status" value="1"/>
</dbReference>
<dbReference type="SFLD" id="SFLDS00003">
    <property type="entry name" value="Haloacid_Dehalogenase"/>
    <property type="match status" value="1"/>
</dbReference>
<keyword evidence="6" id="KW-0813">Transport</keyword>
<dbReference type="InterPro" id="IPR032631">
    <property type="entry name" value="P-type_ATPase_N"/>
</dbReference>
<feature type="compositionally biased region" description="Basic and acidic residues" evidence="22">
    <location>
        <begin position="2382"/>
        <end position="2393"/>
    </location>
</feature>
<dbReference type="HAMAP" id="MF_00041">
    <property type="entry name" value="Cys_tRNA_synth"/>
    <property type="match status" value="1"/>
</dbReference>
<evidence type="ECO:0000313" key="28">
    <source>
        <dbReference type="Proteomes" id="UP001527925"/>
    </source>
</evidence>
<evidence type="ECO:0000256" key="4">
    <source>
        <dbReference type="ARBA" id="ARBA00012189"/>
    </source>
</evidence>
<dbReference type="InterPro" id="IPR044492">
    <property type="entry name" value="P_typ_ATPase_HD_dom"/>
</dbReference>
<dbReference type="InterPro" id="IPR023298">
    <property type="entry name" value="ATPase_P-typ_TM_dom_sf"/>
</dbReference>
<dbReference type="CDD" id="cd02073">
    <property type="entry name" value="P-type_ATPase_APLT_Dnf-like"/>
    <property type="match status" value="1"/>
</dbReference>
<dbReference type="SUPFAM" id="SSF81653">
    <property type="entry name" value="Calcium ATPase, transduction domain A"/>
    <property type="match status" value="1"/>
</dbReference>
<evidence type="ECO:0000256" key="14">
    <source>
        <dbReference type="ARBA" id="ARBA00022917"/>
    </source>
</evidence>
<evidence type="ECO:0000256" key="5">
    <source>
        <dbReference type="ARBA" id="ARBA00012832"/>
    </source>
</evidence>
<comment type="cofactor">
    <cofactor evidence="1">
        <name>Zn(2+)</name>
        <dbReference type="ChEBI" id="CHEBI:29105"/>
    </cofactor>
</comment>
<evidence type="ECO:0000313" key="27">
    <source>
        <dbReference type="EMBL" id="KAL2916023.1"/>
    </source>
</evidence>
<feature type="transmembrane region" description="Helical" evidence="23">
    <location>
        <begin position="526"/>
        <end position="552"/>
    </location>
</feature>
<evidence type="ECO:0000256" key="16">
    <source>
        <dbReference type="ARBA" id="ARBA00022989"/>
    </source>
</evidence>
<keyword evidence="14" id="KW-0648">Protein biosynthesis</keyword>
<dbReference type="Gene3D" id="3.40.1110.10">
    <property type="entry name" value="Calcium-transporting ATPase, cytoplasmic domain N"/>
    <property type="match status" value="1"/>
</dbReference>
<evidence type="ECO:0000256" key="20">
    <source>
        <dbReference type="ARBA" id="ARBA00034036"/>
    </source>
</evidence>
<name>A0ABR4N929_9FUNG</name>
<comment type="catalytic activity">
    <reaction evidence="20">
        <text>ATP + H2O + phospholipidSide 1 = ADP + phosphate + phospholipidSide 2.</text>
        <dbReference type="EC" id="7.6.2.1"/>
    </reaction>
</comment>
<keyword evidence="9" id="KW-0479">Metal-binding</keyword>
<feature type="region of interest" description="Disordered" evidence="22">
    <location>
        <begin position="1"/>
        <end position="33"/>
    </location>
</feature>
<dbReference type="SUPFAM" id="SSF81665">
    <property type="entry name" value="Calcium ATPase, transmembrane domain M"/>
    <property type="match status" value="1"/>
</dbReference>
<evidence type="ECO:0000256" key="9">
    <source>
        <dbReference type="ARBA" id="ARBA00022723"/>
    </source>
</evidence>
<dbReference type="SUPFAM" id="SSF81660">
    <property type="entry name" value="Metal cation-transporting ATPase, ATP-binding domain N"/>
    <property type="match status" value="1"/>
</dbReference>
<dbReference type="Pfam" id="PF01406">
    <property type="entry name" value="tRNA-synt_1e"/>
    <property type="match status" value="1"/>
</dbReference>
<dbReference type="PRINTS" id="PR00983">
    <property type="entry name" value="TRNASYNTHCYS"/>
</dbReference>
<dbReference type="NCBIfam" id="TIGR01652">
    <property type="entry name" value="ATPase-Plipid"/>
    <property type="match status" value="1"/>
</dbReference>
<keyword evidence="11" id="KW-0862">Zinc</keyword>
<gene>
    <name evidence="27" type="primary">DNF1_1</name>
    <name evidence="27" type="ORF">HK105_204447</name>
</gene>
<feature type="compositionally biased region" description="Low complexity" evidence="22">
    <location>
        <begin position="267"/>
        <end position="280"/>
    </location>
</feature>
<feature type="domain" description="P-type ATPase N-terminal" evidence="25">
    <location>
        <begin position="64"/>
        <end position="117"/>
    </location>
</feature>
<keyword evidence="28" id="KW-1185">Reference proteome</keyword>
<dbReference type="Gene3D" id="2.70.150.10">
    <property type="entry name" value="Calcium-transporting ATPase, cytoplasmic transduction domain A"/>
    <property type="match status" value="1"/>
</dbReference>
<dbReference type="SUPFAM" id="SSF47323">
    <property type="entry name" value="Anticodon-binding domain of a subclass of class I aminoacyl-tRNA synthetases"/>
    <property type="match status" value="1"/>
</dbReference>
<dbReference type="NCBIfam" id="TIGR00435">
    <property type="entry name" value="cysS"/>
    <property type="match status" value="1"/>
</dbReference>
<feature type="transmembrane region" description="Helical" evidence="23">
    <location>
        <begin position="1226"/>
        <end position="1249"/>
    </location>
</feature>
<keyword evidence="16 23" id="KW-1133">Transmembrane helix</keyword>
<sequence length="2420" mass="270108">MPANWLGSRSNIDLTREEPHSPQSPGFEPIRRSSNASACKRRIFVNVPIDASFKDDITGKPFLSYKTNKIRTSKYTLVTFLPKNIFEQFRGIANFYFLMLVVLQCFNEFKEVDVFVTAAPIIIIVCATAVKDAFEDWKRHESDDSINKSYTYVLGNWTNTNFVVPRRSMQRAVIDFFKFIQRSISRGVRSAFFALIYVVQVLSGTPQSQNRNVMATSYPTHIFAHEYISDDQLAASTNTLDGPKMHAGYAENDRKLHPETSPGHGASDGSSPSNPSTLSSSKDHEHADKRIKPHHQRGMQTAHDAKQKGGQQEAEPWQLDKWENVKVGDYVFLRNNDNIPADIVIVSTSEQDSLCYIETKNLDGETNLKVKRGISDLRHVRTPADCRAVRCHIDSEPPNANLYTYTGTMAIRPKDGVPDTRANRHIIPLSTSNVILRGCVVRNTQWVIGIVLYTGADTKIMLNSGATPSKRSRVDRQINPQILLNFVILAGLCLTCALISALYARSFQFEVPPFAGTTQENIEDPFWAGILTFFRCMIIFQNIIPIALYISLDVTKTFQSFMINLDEDMVDPDSGKSATPQSWNLCDDLGQIEYIFSDKTGTLTSNTMEFRRASINGIVYGVTAEPQPDSNGDIKPQESTAAREKYDKEIEAMRKLMAELFDTKYVSTKLAFVDARIVKHLQDSSQQARKIREFFTLLAICHTVLIEKPDKSDPNKIVYNAQSPDEAALVSAAKDMGFACLRRVENTVEVDVLGLARTYTILNIIEFNSDRKRMSVIARRPEGEIVLLCKGADSMIYERLSRDNDPMLIETTSGHLAMFANEGLRTLCLAYRHVPEVEYEEWASKYAAAQALIENREAECDAVAELIERDLTLMGATAIEDKLQDGVPESIATLSKAGIKIWVLTGDKMETAINIGFACNLLKRSMILIVIKSKSLDDTIMQIKEALCRFWSASGSPVDGKQYSMIIDGESLKFALDASCKPLLLELGCRCRAVVCCRVSPLQKAMVVQLVRKGLSAMCLAIGDGANDVSMIQEADIGVGISGKEGLQAVMASDYAIAQFRFLTRLLLVHGRWAYLRSAQLVLNYFYKNAAWLFILFWHQFFCAFSGGLITDFTYGMFFNTVFSLLPTIFIGSLDQDVNDRISLQVPQLYFKGIYQKLYSMEQFWRSLADALYQSIVCYFFGMLLFVDQTTHPSGWDLGIESVGTAIAVAAVILVNLYALVSWSSWTYLTHVAVWPTIVIWIAYVVAYASQQGAQYGVIRVLFTTPSFYLGVVLIIVVSLFPRIAMKFVQQYFMPTDTDIAREIQHYQWKDGMQLSLDIEVSNKDSVNSLNAVDSAQALQDKLGEPVKRNTSDLELHQIDIDRRAPAPGLERTRSEDRLKSLSKPEGASGLITSMSISGTATMGGSGLVSTGRKLVEAIVDSTGHIVPSDNVGVSTDGFGSADATRLRAAHAAVVQAGGTGSVSLHHGGSAGDHPHEGRSRRTSFSSAFKTGVNRASQFVRRIAHPLPPPSLQLARSTRASSLVYMGENGCQVANTGFAFSHDSGMCDVITPTTRPGESERELGRTNRKTRVPSSTLRALSSKLHNVLHMGSRSPMNSLDIEEEQKQQGQDHAHGQDHEAGGDPARDAGHIDRIVEESSDSSPTADTSKIMTTIQQPHWQMPEGTPVPQLRMHNSLTRKKEPFVPEHGRRVTWYSCGPTVYDKSHLGHARNFITTDILRRILKDFFGYDVLFVMNITDIDDKVCLDLARSHLASRPALMPAANPDAAKIIINARQKHLFEKYRQEHVIADADNAWTFFVTKRLGKFFGEAALKWDEFLALNAEGKLNGTANDAKFGLYLKTSTVARDAIKRAKARSITIDEFYGAVQDPLSQWIDSKEGDKTTDHKIFRDFAAYWESDYFADMDALNILRPDVLTRVSEYVPEIITFVERIISNGFAYELDGSVYFDTVKFDKSEKHTYAKIEPWSAGNVKLLQEGEGDLAADASGKRNAADFALWKKSKPGEPFWDSPWGKGRPGWHIECSVMAGDVLGEKMDIHSGGVDLTFPHHDNELAQSESHYGCTQWVNYFLHGGHLHIEGQKMSKSLKNFISIKEVLAQHTAAQIRIMFLMHDWNGTLDYSIGSMSEARGIEASINNFLSLVKAVVQESRFASQSHSSTHNYGDSEKELVATLLQKQAAIYAALADSFDTPLAMQELRQLISQANQYYQNKTKAKQTPNALVLNKIGAYVTKLMRTFGVFGDANPEVGAPASGTGQNLEEAVMPYLRALSTFRDTVRELAQSKADPKEFLALCDRLRDEDLADLGVLLEDKEGGKALVKLVDRETILRQRQEKIAKEQERAREKEERLRALAQKKAERLEKGRMPPSEMFRTDEFSEWDAQGIPTKDKEGNDVAKSRRKKLEKEYAAQKKLHDEFLAETAGSA</sequence>
<evidence type="ECO:0000256" key="8">
    <source>
        <dbReference type="ARBA" id="ARBA00022692"/>
    </source>
</evidence>